<reference evidence="2 3" key="1">
    <citation type="journal article" date="2014" name="Genome Announc.">
        <title>Draft Genome Sequence of Lysobacter capsici AZ78, a Bacterium Antagonistic to Plant-Pathogenic Oomycetes.</title>
        <authorList>
            <person name="Puopolo G."/>
            <person name="Sonego P."/>
            <person name="Engelen K."/>
            <person name="Pertot I."/>
        </authorList>
    </citation>
    <scope>NUCLEOTIDE SEQUENCE [LARGE SCALE GENOMIC DNA]</scope>
    <source>
        <strain evidence="2 3">AZ78</strain>
    </source>
</reference>
<comment type="caution">
    <text evidence="2">The sequence shown here is derived from an EMBL/GenBank/DDBJ whole genome shotgun (WGS) entry which is preliminary data.</text>
</comment>
<gene>
    <name evidence="2" type="ORF">AZ78_4327</name>
</gene>
<proteinExistence type="predicted"/>
<feature type="compositionally biased region" description="Basic residues" evidence="1">
    <location>
        <begin position="1"/>
        <end position="10"/>
    </location>
</feature>
<feature type="compositionally biased region" description="Basic and acidic residues" evidence="1">
    <location>
        <begin position="11"/>
        <end position="25"/>
    </location>
</feature>
<evidence type="ECO:0000313" key="2">
    <source>
        <dbReference type="EMBL" id="KWS06769.1"/>
    </source>
</evidence>
<dbReference type="Proteomes" id="UP000023435">
    <property type="component" value="Unassembled WGS sequence"/>
</dbReference>
<keyword evidence="3" id="KW-1185">Reference proteome</keyword>
<accession>A0A108UD72</accession>
<sequence length="54" mass="6008">MRGRHRRHRGRGEQRRGQDADERRGRVSQAHARSAKQGGGGAHPGVRSQRRVGA</sequence>
<evidence type="ECO:0000256" key="1">
    <source>
        <dbReference type="SAM" id="MobiDB-lite"/>
    </source>
</evidence>
<evidence type="ECO:0000313" key="3">
    <source>
        <dbReference type="Proteomes" id="UP000023435"/>
    </source>
</evidence>
<feature type="region of interest" description="Disordered" evidence="1">
    <location>
        <begin position="1"/>
        <end position="54"/>
    </location>
</feature>
<name>A0A108UD72_9GAMM</name>
<protein>
    <submittedName>
        <fullName evidence="2">Uncharacterized protein</fullName>
    </submittedName>
</protein>
<dbReference type="AlphaFoldDB" id="A0A108UD72"/>
<dbReference type="EMBL" id="JAJA02000001">
    <property type="protein sequence ID" value="KWS06769.1"/>
    <property type="molecule type" value="Genomic_DNA"/>
</dbReference>
<organism evidence="2 3">
    <name type="scientific">Lysobacter capsici AZ78</name>
    <dbReference type="NCBI Taxonomy" id="1444315"/>
    <lineage>
        <taxon>Bacteria</taxon>
        <taxon>Pseudomonadati</taxon>
        <taxon>Pseudomonadota</taxon>
        <taxon>Gammaproteobacteria</taxon>
        <taxon>Lysobacterales</taxon>
        <taxon>Lysobacteraceae</taxon>
        <taxon>Lysobacter</taxon>
    </lineage>
</organism>